<dbReference type="Proteomes" id="UP000186914">
    <property type="component" value="Unassembled WGS sequence"/>
</dbReference>
<feature type="compositionally biased region" description="Polar residues" evidence="1">
    <location>
        <begin position="113"/>
        <end position="137"/>
    </location>
</feature>
<evidence type="ECO:0000313" key="3">
    <source>
        <dbReference type="Proteomes" id="UP000186914"/>
    </source>
</evidence>
<dbReference type="AlphaFoldDB" id="A0A1N6WI02"/>
<reference evidence="3" key="1">
    <citation type="submission" date="2017-01" db="EMBL/GenBank/DDBJ databases">
        <authorList>
            <person name="Varghese N."/>
            <person name="Submissions S."/>
        </authorList>
    </citation>
    <scope>NUCLEOTIDE SEQUENCE [LARGE SCALE GENOMIC DNA]</scope>
    <source>
        <strain evidence="3">CGMCC 1.7737</strain>
    </source>
</reference>
<feature type="region of interest" description="Disordered" evidence="1">
    <location>
        <begin position="113"/>
        <end position="147"/>
    </location>
</feature>
<evidence type="ECO:0000256" key="1">
    <source>
        <dbReference type="SAM" id="MobiDB-lite"/>
    </source>
</evidence>
<proteinExistence type="predicted"/>
<evidence type="ECO:0000313" key="2">
    <source>
        <dbReference type="EMBL" id="SIQ89642.1"/>
    </source>
</evidence>
<organism evidence="2 3">
    <name type="scientific">Haladaptatus litoreus</name>
    <dbReference type="NCBI Taxonomy" id="553468"/>
    <lineage>
        <taxon>Archaea</taxon>
        <taxon>Methanobacteriati</taxon>
        <taxon>Methanobacteriota</taxon>
        <taxon>Stenosarchaea group</taxon>
        <taxon>Halobacteria</taxon>
        <taxon>Halobacteriales</taxon>
        <taxon>Haladaptataceae</taxon>
        <taxon>Haladaptatus</taxon>
    </lineage>
</organism>
<protein>
    <submittedName>
        <fullName evidence="2">Uncharacterized protein</fullName>
    </submittedName>
</protein>
<accession>A0A1N6WI02</accession>
<keyword evidence="3" id="KW-1185">Reference proteome</keyword>
<name>A0A1N6WI02_9EURY</name>
<gene>
    <name evidence="2" type="ORF">SAMN05421858_0729</name>
</gene>
<dbReference type="EMBL" id="FTNO01000001">
    <property type="protein sequence ID" value="SIQ89642.1"/>
    <property type="molecule type" value="Genomic_DNA"/>
</dbReference>
<sequence>MRQQPPRNQPRTSPTDSFVALLLSHPPAEAFGRRVLGPVPARTTWKIRDSGIDAILMVRASAGLRSLLPKSCQLSRERRPKRAQASEGVGWGGNGLRLRCGLQWSREFLVTLTSTRQKPTEQNPNQTLQKQNTNVRKNPTRYPKSGSVSTYLSIVSGARQSVTNSKNCTTIRPVAPQTV</sequence>